<dbReference type="PROSITE" id="PS00972">
    <property type="entry name" value="USP_1"/>
    <property type="match status" value="1"/>
</dbReference>
<dbReference type="InterPro" id="IPR002083">
    <property type="entry name" value="MATH/TRAF_dom"/>
</dbReference>
<dbReference type="FunFam" id="2.60.210.10:FF:000016">
    <property type="entry name" value="Ubiquitin-specific protease"/>
    <property type="match status" value="1"/>
</dbReference>
<dbReference type="Pfam" id="PF14533">
    <property type="entry name" value="USP7_C2"/>
    <property type="match status" value="1"/>
</dbReference>
<evidence type="ECO:0000256" key="5">
    <source>
        <dbReference type="ARBA" id="ARBA00022786"/>
    </source>
</evidence>
<dbReference type="SMART" id="SM00061">
    <property type="entry name" value="MATH"/>
    <property type="match status" value="1"/>
</dbReference>
<proteinExistence type="inferred from homology"/>
<dbReference type="InterPro" id="IPR038765">
    <property type="entry name" value="Papain-like_cys_pep_sf"/>
</dbReference>
<keyword evidence="11" id="KW-1185">Reference proteome</keyword>
<protein>
    <recommendedName>
        <fullName evidence="3">ubiquitinyl hydrolase 1</fullName>
        <ecNumber evidence="3">3.4.19.12</ecNumber>
    </recommendedName>
</protein>
<dbReference type="OrthoDB" id="289038at2759"/>
<evidence type="ECO:0000256" key="1">
    <source>
        <dbReference type="ARBA" id="ARBA00000707"/>
    </source>
</evidence>
<dbReference type="PANTHER" id="PTHR24006">
    <property type="entry name" value="UBIQUITIN CARBOXYL-TERMINAL HYDROLASE"/>
    <property type="match status" value="1"/>
</dbReference>
<dbReference type="InParanoid" id="C5DDC0"/>
<dbReference type="PROSITE" id="PS50235">
    <property type="entry name" value="USP_3"/>
    <property type="match status" value="1"/>
</dbReference>
<dbReference type="GO" id="GO:0016579">
    <property type="term" value="P:protein deubiquitination"/>
    <property type="evidence" value="ECO:0007669"/>
    <property type="project" value="InterPro"/>
</dbReference>
<dbReference type="PROSITE" id="PS50144">
    <property type="entry name" value="MATH"/>
    <property type="match status" value="1"/>
</dbReference>
<dbReference type="Gene3D" id="3.10.20.90">
    <property type="entry name" value="Phosphatidylinositol 3-kinase Catalytic Subunit, Chain A, domain 1"/>
    <property type="match status" value="1"/>
</dbReference>
<dbReference type="GO" id="GO:0004843">
    <property type="term" value="F:cysteine-type deubiquitinase activity"/>
    <property type="evidence" value="ECO:0007669"/>
    <property type="project" value="UniProtKB-EC"/>
</dbReference>
<dbReference type="MEROPS" id="C19.099"/>
<keyword evidence="5" id="KW-0833">Ubl conjugation pathway</keyword>
<dbReference type="GO" id="GO:0005634">
    <property type="term" value="C:nucleus"/>
    <property type="evidence" value="ECO:0007669"/>
    <property type="project" value="TreeGrafter"/>
</dbReference>
<dbReference type="SUPFAM" id="SSF54001">
    <property type="entry name" value="Cysteine proteinases"/>
    <property type="match status" value="1"/>
</dbReference>
<dbReference type="STRING" id="559295.C5DDC0"/>
<organism evidence="10 11">
    <name type="scientific">Lachancea thermotolerans (strain ATCC 56472 / CBS 6340 / NRRL Y-8284)</name>
    <name type="common">Yeast</name>
    <name type="synonym">Kluyveromyces thermotolerans</name>
    <dbReference type="NCBI Taxonomy" id="559295"/>
    <lineage>
        <taxon>Eukaryota</taxon>
        <taxon>Fungi</taxon>
        <taxon>Dikarya</taxon>
        <taxon>Ascomycota</taxon>
        <taxon>Saccharomycotina</taxon>
        <taxon>Saccharomycetes</taxon>
        <taxon>Saccharomycetales</taxon>
        <taxon>Saccharomycetaceae</taxon>
        <taxon>Lachancea</taxon>
    </lineage>
</organism>
<dbReference type="Proteomes" id="UP000002036">
    <property type="component" value="Chromosome B"/>
</dbReference>
<evidence type="ECO:0000256" key="3">
    <source>
        <dbReference type="ARBA" id="ARBA00012759"/>
    </source>
</evidence>
<comment type="similarity">
    <text evidence="2">Belongs to the peptidase C19 family.</text>
</comment>
<evidence type="ECO:0000259" key="8">
    <source>
        <dbReference type="PROSITE" id="PS50144"/>
    </source>
</evidence>
<dbReference type="FunFam" id="3.90.70.10:FF:000044">
    <property type="entry name" value="Ubiquitin carboxyl-terminal hydrolase 13"/>
    <property type="match status" value="1"/>
</dbReference>
<sequence length="1189" mass="138378">MSEKPAFQENVGELIDLGKGISDVLPELESQETECEGAFTWHIGNWSQLKQDKHVSPRFRIGEYEWDVLLFPQGNHNSGISMYLEPHPEEKFNEEKQCLEPTDPDWHVCAQFAIGISKPGEDTKCQLFNVSHHRFSATDTDWGFANYIELESLKRRTSSKNSGFLSNGRLNVSVFVRILKDPTGVLWHNFMNYDSKKLTGFIGLKNQGATCYLNSLLQSYFFTKLFRKIVYKIPSENESPNDSVLLALQRSFYLLQKSNETLDTLELTRSFGWDTGDAFTQHDVQELNRILMDRLETRMKGTEVEGALNELFVGKMKSYIRCINVDYESSRVEDFWDIQLNVKNLKGVQESFDNYVEVEIMDGENQYAAQDYGLQDAKKGVVFESFPSVLHLQLKRFEYDFNYDQLVKINDRYEFPETIDLSPYLDPDVLKKNPGPCVYNLHGVLVHSGEISVGHYYAMIKPDVGDQWFRFDDDKVWRVTKEQAFDENFGHEPLPDDKLRSLTREQYQNYLIARQTSAYMLVYIREDMEKNVLEDVSDTDVPQHIVTSIEKELKEREQKRKELEEMHLYTKVNIHSMSNFVNYQGFDLSPNERSKLYSSELHDESEYASSLKILKTTKLRDVKSEISSKLNLPRTHRVNYWIMSYRKNYTLRLDSILAPELDSLSLEQVIHKMGISRATAIDFFVEEPYLELAFLNELLKANIIPPSRLTSESVLKIRKAAYEENFPESSKYLSSPEEDSPKVLVFLKVFDTEVRRLEGFAHTLVNRTDKVSKLVELAGHFCSVNTTEFFYEEFQPDTIEPIEREMQFVASELVDGDILSFSTTQSRQNLSSQPPSLLEYYDYLRYRIKISLTRTVNAEEEYVATDESNNDGPLELWISAKASYQELAQKISQRTGISAHFIRTFAIYGNGRFALKWDCKISDFLVKNYTRDSIPPFEYEVLSIPLKEFEHLRSIKFYWLSDSYVHYQLYEFRIANSCTIGEFMDKLQQRLHFDDEQKSKILIWTNCDFKFQGILSEENVFEELSESFLFFGRILPEELALVKQLEASSPENIDSMDETEEEDLSIVTKSANPTEGKLVIVIQYFKDLDNRHGISFLFNLLPNENCLQTWDRLHAKFGLGHKEFSKIKLGITVSSEAGLTFKSFQNFTDQELSEIILFDVLNNLDYICMDHPDRTRTQTYHDRPMVIKN</sequence>
<dbReference type="AlphaFoldDB" id="C5DDC0"/>
<dbReference type="OMA" id="INAKKHY"/>
<dbReference type="InterPro" id="IPR024729">
    <property type="entry name" value="USP7_ICP0-binding_dom"/>
</dbReference>
<dbReference type="PROSITE" id="PS00973">
    <property type="entry name" value="USP_2"/>
    <property type="match status" value="1"/>
</dbReference>
<dbReference type="PANTHER" id="PTHR24006:SF644">
    <property type="entry name" value="UBIQUITIN CARBOXYL-TERMINAL HYDROLASE 7"/>
    <property type="match status" value="1"/>
</dbReference>
<dbReference type="InterPro" id="IPR029346">
    <property type="entry name" value="USP_C"/>
</dbReference>
<accession>C5DDC0</accession>
<dbReference type="Gene3D" id="2.60.210.10">
    <property type="entry name" value="Apoptosis, Tumor Necrosis Factor Receptor Associated Protein 2, Chain A"/>
    <property type="match status" value="1"/>
</dbReference>
<name>C5DDC0_LACTC</name>
<dbReference type="Gene3D" id="3.90.70.10">
    <property type="entry name" value="Cysteine proteinases"/>
    <property type="match status" value="1"/>
</dbReference>
<evidence type="ECO:0000313" key="10">
    <source>
        <dbReference type="EMBL" id="CAR21781.1"/>
    </source>
</evidence>
<dbReference type="eggNOG" id="KOG1863">
    <property type="taxonomic scope" value="Eukaryota"/>
</dbReference>
<dbReference type="SUPFAM" id="SSF49599">
    <property type="entry name" value="TRAF domain-like"/>
    <property type="match status" value="1"/>
</dbReference>
<dbReference type="GO" id="GO:0031647">
    <property type="term" value="P:regulation of protein stability"/>
    <property type="evidence" value="ECO:0007669"/>
    <property type="project" value="TreeGrafter"/>
</dbReference>
<dbReference type="Pfam" id="PF22486">
    <property type="entry name" value="MATH_2"/>
    <property type="match status" value="1"/>
</dbReference>
<keyword evidence="6" id="KW-0378">Hydrolase</keyword>
<gene>
    <name evidence="10" type="ordered locus">KLTH0B09944g</name>
</gene>
<evidence type="ECO:0000313" key="11">
    <source>
        <dbReference type="Proteomes" id="UP000002036"/>
    </source>
</evidence>
<evidence type="ECO:0000256" key="7">
    <source>
        <dbReference type="ARBA" id="ARBA00022807"/>
    </source>
</evidence>
<dbReference type="Pfam" id="PF00443">
    <property type="entry name" value="UCH"/>
    <property type="match status" value="1"/>
</dbReference>
<evidence type="ECO:0000256" key="2">
    <source>
        <dbReference type="ARBA" id="ARBA00009085"/>
    </source>
</evidence>
<evidence type="ECO:0000256" key="6">
    <source>
        <dbReference type="ARBA" id="ARBA00022801"/>
    </source>
</evidence>
<dbReference type="GO" id="GO:0005829">
    <property type="term" value="C:cytosol"/>
    <property type="evidence" value="ECO:0007669"/>
    <property type="project" value="TreeGrafter"/>
</dbReference>
<feature type="domain" description="MATH" evidence="8">
    <location>
        <begin position="36"/>
        <end position="176"/>
    </location>
</feature>
<dbReference type="HOGENOM" id="CLU_003532_2_1_1"/>
<dbReference type="GO" id="GO:0006508">
    <property type="term" value="P:proteolysis"/>
    <property type="evidence" value="ECO:0007669"/>
    <property type="project" value="UniProtKB-KW"/>
</dbReference>
<keyword evidence="4" id="KW-0645">Protease</keyword>
<reference evidence="10 11" key="1">
    <citation type="journal article" date="2009" name="Genome Res.">
        <title>Comparative genomics of protoploid Saccharomycetaceae.</title>
        <authorList>
            <consortium name="The Genolevures Consortium"/>
            <person name="Souciet J.-L."/>
            <person name="Dujon B."/>
            <person name="Gaillardin C."/>
            <person name="Johnston M."/>
            <person name="Baret P.V."/>
            <person name="Cliften P."/>
            <person name="Sherman D.J."/>
            <person name="Weissenbach J."/>
            <person name="Westhof E."/>
            <person name="Wincker P."/>
            <person name="Jubin C."/>
            <person name="Poulain J."/>
            <person name="Barbe V."/>
            <person name="Segurens B."/>
            <person name="Artiguenave F."/>
            <person name="Anthouard V."/>
            <person name="Vacherie B."/>
            <person name="Val M.-E."/>
            <person name="Fulton R.S."/>
            <person name="Minx P."/>
            <person name="Wilson R."/>
            <person name="Durrens P."/>
            <person name="Jean G."/>
            <person name="Marck C."/>
            <person name="Martin T."/>
            <person name="Nikolski M."/>
            <person name="Rolland T."/>
            <person name="Seret M.-L."/>
            <person name="Casaregola S."/>
            <person name="Despons L."/>
            <person name="Fairhead C."/>
            <person name="Fischer G."/>
            <person name="Lafontaine I."/>
            <person name="Leh V."/>
            <person name="Lemaire M."/>
            <person name="de Montigny J."/>
            <person name="Neuveglise C."/>
            <person name="Thierry A."/>
            <person name="Blanc-Lenfle I."/>
            <person name="Bleykasten C."/>
            <person name="Diffels J."/>
            <person name="Fritsch E."/>
            <person name="Frangeul L."/>
            <person name="Goeffon A."/>
            <person name="Jauniaux N."/>
            <person name="Kachouri-Lafond R."/>
            <person name="Payen C."/>
            <person name="Potier S."/>
            <person name="Pribylova L."/>
            <person name="Ozanne C."/>
            <person name="Richard G.-F."/>
            <person name="Sacerdot C."/>
            <person name="Straub M.-L."/>
            <person name="Talla E."/>
        </authorList>
    </citation>
    <scope>NUCLEOTIDE SEQUENCE [LARGE SCALE GENOMIC DNA]</scope>
    <source>
        <strain evidence="11">ATCC 56472 / CBS 6340 / NRRL Y-8284</strain>
    </source>
</reference>
<dbReference type="EC" id="3.4.19.12" evidence="3"/>
<dbReference type="InterPro" id="IPR008974">
    <property type="entry name" value="TRAF-like"/>
</dbReference>
<dbReference type="KEGG" id="lth:KLTH0B09944g"/>
<dbReference type="GeneID" id="8291063"/>
<dbReference type="RefSeq" id="XP_002552219.1">
    <property type="nucleotide sequence ID" value="XM_002552173.1"/>
</dbReference>
<dbReference type="FunCoup" id="C5DDC0">
    <property type="interactions" value="1496"/>
</dbReference>
<comment type="catalytic activity">
    <reaction evidence="1">
        <text>Thiol-dependent hydrolysis of ester, thioester, amide, peptide and isopeptide bonds formed by the C-terminal Gly of ubiquitin (a 76-residue protein attached to proteins as an intracellular targeting signal).</text>
        <dbReference type="EC" id="3.4.19.12"/>
    </reaction>
</comment>
<dbReference type="CDD" id="cd02659">
    <property type="entry name" value="peptidase_C19C"/>
    <property type="match status" value="1"/>
</dbReference>
<feature type="domain" description="USP" evidence="9">
    <location>
        <begin position="202"/>
        <end position="526"/>
    </location>
</feature>
<dbReference type="InterPro" id="IPR050164">
    <property type="entry name" value="Peptidase_C19"/>
</dbReference>
<dbReference type="InterPro" id="IPR001394">
    <property type="entry name" value="Peptidase_C19_UCH"/>
</dbReference>
<evidence type="ECO:0000259" key="9">
    <source>
        <dbReference type="PROSITE" id="PS50235"/>
    </source>
</evidence>
<dbReference type="InterPro" id="IPR018200">
    <property type="entry name" value="USP_CS"/>
</dbReference>
<evidence type="ECO:0000256" key="4">
    <source>
        <dbReference type="ARBA" id="ARBA00022670"/>
    </source>
</evidence>
<keyword evidence="7" id="KW-0788">Thiol protease</keyword>
<dbReference type="Pfam" id="PF12436">
    <property type="entry name" value="USP7_ICP0_bdg"/>
    <property type="match status" value="1"/>
</dbReference>
<dbReference type="EMBL" id="CU928166">
    <property type="protein sequence ID" value="CAR21781.1"/>
    <property type="molecule type" value="Genomic_DNA"/>
</dbReference>
<dbReference type="InterPro" id="IPR028889">
    <property type="entry name" value="USP"/>
</dbReference>